<comment type="caution">
    <text evidence="3">The sequence shown here is derived from an EMBL/GenBank/DDBJ whole genome shotgun (WGS) entry which is preliminary data.</text>
</comment>
<keyword evidence="1" id="KW-0732">Signal</keyword>
<dbReference type="EC" id="3.-.-.-" evidence="3"/>
<dbReference type="Proteomes" id="UP001596978">
    <property type="component" value="Unassembled WGS sequence"/>
</dbReference>
<proteinExistence type="predicted"/>
<sequence length="366" mass="41179">MMKFQLTILFIVLTLGLCSCSSESLNTDVEIQNPNTELYFPPIDNDQWETISPMSLGWNTEAIPSLYDFLEEKDTKGFIVLKDGRIVLEKYFNGATASDNNPWNSIGKSLTSFVVGIAQQENHLNIYDTSSDYLGEGWSALTPQEEQAITIWNHITMTTGLDYNTSNINCTDTDCLTYLNPAGEFWFYHNAPYTLTRTIVEAAVGQNFNDYYNNKVRNRIGMQGTWLSIGYANIYYSNARSLARFGLLNLNKGRWGGEAILDDTEYFSSMISSSQDLNKAYGYLWWLNGKENYRVPGLASQFTGPLIPSAPDDLYAGLGKDDQKLYIVPSEDLVIVRMGDDGGQTLLGPSSFDELLWQKLNAVLNR</sequence>
<dbReference type="PANTHER" id="PTHR43283">
    <property type="entry name" value="BETA-LACTAMASE-RELATED"/>
    <property type="match status" value="1"/>
</dbReference>
<dbReference type="InterPro" id="IPR050789">
    <property type="entry name" value="Diverse_Enzym_Activities"/>
</dbReference>
<dbReference type="InterPro" id="IPR012338">
    <property type="entry name" value="Beta-lactam/transpept-like"/>
</dbReference>
<gene>
    <name evidence="3" type="ORF">ACFQ1M_18290</name>
</gene>
<dbReference type="PROSITE" id="PS51257">
    <property type="entry name" value="PROKAR_LIPOPROTEIN"/>
    <property type="match status" value="1"/>
</dbReference>
<dbReference type="InterPro" id="IPR001466">
    <property type="entry name" value="Beta-lactam-related"/>
</dbReference>
<evidence type="ECO:0000313" key="3">
    <source>
        <dbReference type="EMBL" id="MFD0864171.1"/>
    </source>
</evidence>
<dbReference type="Gene3D" id="3.40.710.10">
    <property type="entry name" value="DD-peptidase/beta-lactamase superfamily"/>
    <property type="match status" value="1"/>
</dbReference>
<dbReference type="Pfam" id="PF00144">
    <property type="entry name" value="Beta-lactamase"/>
    <property type="match status" value="1"/>
</dbReference>
<feature type="chain" id="PRO_5045182284" evidence="1">
    <location>
        <begin position="25"/>
        <end position="366"/>
    </location>
</feature>
<dbReference type="PANTHER" id="PTHR43283:SF7">
    <property type="entry name" value="BETA-LACTAMASE-RELATED DOMAIN-CONTAINING PROTEIN"/>
    <property type="match status" value="1"/>
</dbReference>
<reference evidence="4" key="1">
    <citation type="journal article" date="2019" name="Int. J. Syst. Evol. Microbiol.">
        <title>The Global Catalogue of Microorganisms (GCM) 10K type strain sequencing project: providing services to taxonomists for standard genome sequencing and annotation.</title>
        <authorList>
            <consortium name="The Broad Institute Genomics Platform"/>
            <consortium name="The Broad Institute Genome Sequencing Center for Infectious Disease"/>
            <person name="Wu L."/>
            <person name="Ma J."/>
        </authorList>
    </citation>
    <scope>NUCLEOTIDE SEQUENCE [LARGE SCALE GENOMIC DNA]</scope>
    <source>
        <strain evidence="4">CCUG 62952</strain>
    </source>
</reference>
<evidence type="ECO:0000313" key="4">
    <source>
        <dbReference type="Proteomes" id="UP001596978"/>
    </source>
</evidence>
<dbReference type="RefSeq" id="WP_386411313.1">
    <property type="nucleotide sequence ID" value="NZ_JBHTJH010000025.1"/>
</dbReference>
<dbReference type="SUPFAM" id="SSF56601">
    <property type="entry name" value="beta-lactamase/transpeptidase-like"/>
    <property type="match status" value="1"/>
</dbReference>
<evidence type="ECO:0000259" key="2">
    <source>
        <dbReference type="Pfam" id="PF00144"/>
    </source>
</evidence>
<feature type="domain" description="Beta-lactamase-related" evidence="2">
    <location>
        <begin position="78"/>
        <end position="337"/>
    </location>
</feature>
<organism evidence="3 4">
    <name type="scientific">Sungkyunkwania multivorans</name>
    <dbReference type="NCBI Taxonomy" id="1173618"/>
    <lineage>
        <taxon>Bacteria</taxon>
        <taxon>Pseudomonadati</taxon>
        <taxon>Bacteroidota</taxon>
        <taxon>Flavobacteriia</taxon>
        <taxon>Flavobacteriales</taxon>
        <taxon>Flavobacteriaceae</taxon>
        <taxon>Sungkyunkwania</taxon>
    </lineage>
</organism>
<dbReference type="EMBL" id="JBHTJH010000025">
    <property type="protein sequence ID" value="MFD0864171.1"/>
    <property type="molecule type" value="Genomic_DNA"/>
</dbReference>
<protein>
    <submittedName>
        <fullName evidence="3">Serine hydrolase domain-containing protein</fullName>
        <ecNumber evidence="3">3.-.-.-</ecNumber>
    </submittedName>
</protein>
<keyword evidence="3" id="KW-0378">Hydrolase</keyword>
<accession>A0ABW3D2B2</accession>
<evidence type="ECO:0000256" key="1">
    <source>
        <dbReference type="SAM" id="SignalP"/>
    </source>
</evidence>
<dbReference type="GO" id="GO:0016787">
    <property type="term" value="F:hydrolase activity"/>
    <property type="evidence" value="ECO:0007669"/>
    <property type="project" value="UniProtKB-KW"/>
</dbReference>
<feature type="signal peptide" evidence="1">
    <location>
        <begin position="1"/>
        <end position="24"/>
    </location>
</feature>
<keyword evidence="4" id="KW-1185">Reference proteome</keyword>
<name>A0ABW3D2B2_9FLAO</name>